<dbReference type="PROSITE" id="PS52002">
    <property type="entry name" value="SM"/>
    <property type="match status" value="1"/>
</dbReference>
<reference evidence="9" key="2">
    <citation type="submission" date="2025-08" db="UniProtKB">
        <authorList>
            <consortium name="Ensembl"/>
        </authorList>
    </citation>
    <scope>IDENTIFICATION</scope>
</reference>
<dbReference type="InterPro" id="IPR025609">
    <property type="entry name" value="Lsm14-like_N"/>
</dbReference>
<keyword evidence="3" id="KW-0963">Cytoplasm</keyword>
<dbReference type="PANTHER" id="PTHR13586:SF2">
    <property type="entry name" value="PROTEIN LSM14 HOMOLOG A"/>
    <property type="match status" value="1"/>
</dbReference>
<protein>
    <submittedName>
        <fullName evidence="9">Uncharacterized protein</fullName>
    </submittedName>
</protein>
<evidence type="ECO:0000256" key="4">
    <source>
        <dbReference type="ARBA" id="ARBA00023274"/>
    </source>
</evidence>
<dbReference type="EMBL" id="ADFV01011548">
    <property type="status" value="NOT_ANNOTATED_CDS"/>
    <property type="molecule type" value="Genomic_DNA"/>
</dbReference>
<dbReference type="FunFam" id="2.30.30.100:FF:000006">
    <property type="entry name" value="Protein LSM14 homolog A isoform b"/>
    <property type="match status" value="1"/>
</dbReference>
<reference evidence="9" key="3">
    <citation type="submission" date="2025-09" db="UniProtKB">
        <authorList>
            <consortium name="Ensembl"/>
        </authorList>
    </citation>
    <scope>IDENTIFICATION</scope>
</reference>
<organism evidence="9 10">
    <name type="scientific">Nomascus leucogenys</name>
    <name type="common">Northern white-cheeked gibbon</name>
    <name type="synonym">Hylobates leucogenys</name>
    <dbReference type="NCBI Taxonomy" id="61853"/>
    <lineage>
        <taxon>Eukaryota</taxon>
        <taxon>Metazoa</taxon>
        <taxon>Chordata</taxon>
        <taxon>Craniata</taxon>
        <taxon>Vertebrata</taxon>
        <taxon>Euteleostomi</taxon>
        <taxon>Mammalia</taxon>
        <taxon>Eutheria</taxon>
        <taxon>Euarchontoglires</taxon>
        <taxon>Primates</taxon>
        <taxon>Haplorrhini</taxon>
        <taxon>Catarrhini</taxon>
        <taxon>Hylobatidae</taxon>
        <taxon>Nomascus</taxon>
    </lineage>
</organism>
<dbReference type="PROSITE" id="PS51513">
    <property type="entry name" value="FFD"/>
    <property type="match status" value="1"/>
</dbReference>
<sequence>MSGSTPYIGSKISLISKTEICYKGILYTIDTENSTVALAKVGSFGTENRPTDRPIPPRDEVFEYIIFRGSDIKDLTVCEPPKPQCSLLQDLAIVQSSLGSWTSFQSMGSYGAFESRMPTYSQFSPSSLVGQHFDAVGVAGSSLTSFGTETSNSGNLPQSSAVGSAFTQDTRSLKTQPTQGHSSPQLDRLRKSPTMEQAVQTASAHLPAPAAVGRRSPVSTRPLPATSQKAGKNQEHRQAEVHKVSRPENEQLRNDNKRQVEDKLEKQEKPVNGEDKGDSRVDTQNSEGNADEEDPLGPNCYYDKTKSFFDNISYDDNRERRPAWAEERLNAETFGIPLRPNRGHGGYRGRGGLGFHGGRGHGGGRGGFRSGFRGGRGGREFADFEYRKTTLLHSLQTSL</sequence>
<name>A0A2I3HQK1_NOMLE</name>
<dbReference type="CDD" id="cd01736">
    <property type="entry name" value="LSm14_N"/>
    <property type="match status" value="1"/>
</dbReference>
<feature type="region of interest" description="Disordered" evidence="6">
    <location>
        <begin position="146"/>
        <end position="299"/>
    </location>
</feature>
<dbReference type="SMART" id="SM01271">
    <property type="entry name" value="LSM14"/>
    <property type="match status" value="1"/>
</dbReference>
<feature type="compositionally biased region" description="Polar residues" evidence="6">
    <location>
        <begin position="146"/>
        <end position="185"/>
    </location>
</feature>
<dbReference type="Ensembl" id="ENSNLET00000058218.1">
    <property type="protein sequence ID" value="ENSNLEP00000045817.1"/>
    <property type="gene ID" value="ENSNLEG00000034705.1"/>
</dbReference>
<evidence type="ECO:0000256" key="6">
    <source>
        <dbReference type="SAM" id="MobiDB-lite"/>
    </source>
</evidence>
<dbReference type="GeneTree" id="ENSGT00940000154415"/>
<feature type="short sequence motif" description="FFD box" evidence="5">
    <location>
        <begin position="300"/>
        <end position="316"/>
    </location>
</feature>
<dbReference type="InterPro" id="IPR010920">
    <property type="entry name" value="LSM_dom_sf"/>
</dbReference>
<dbReference type="GO" id="GO:1990904">
    <property type="term" value="C:ribonucleoprotein complex"/>
    <property type="evidence" value="ECO:0007669"/>
    <property type="project" value="UniProtKB-KW"/>
</dbReference>
<dbReference type="GO" id="GO:0034063">
    <property type="term" value="P:stress granule assembly"/>
    <property type="evidence" value="ECO:0007669"/>
    <property type="project" value="TreeGrafter"/>
</dbReference>
<dbReference type="InterPro" id="IPR047575">
    <property type="entry name" value="Sm"/>
</dbReference>
<dbReference type="SUPFAM" id="SSF50182">
    <property type="entry name" value="Sm-like ribonucleoproteins"/>
    <property type="match status" value="1"/>
</dbReference>
<dbReference type="Proteomes" id="UP000001073">
    <property type="component" value="Chromosome 19"/>
</dbReference>
<keyword evidence="10" id="KW-1185">Reference proteome</keyword>
<dbReference type="SMART" id="SM01199">
    <property type="entry name" value="FDF"/>
    <property type="match status" value="1"/>
</dbReference>
<evidence type="ECO:0000313" key="10">
    <source>
        <dbReference type="Proteomes" id="UP000001073"/>
    </source>
</evidence>
<dbReference type="InParanoid" id="A0A2I3HQK1"/>
<dbReference type="InterPro" id="IPR019050">
    <property type="entry name" value="FDF_dom"/>
</dbReference>
<evidence type="ECO:0000256" key="5">
    <source>
        <dbReference type="PROSITE-ProRule" id="PRU00846"/>
    </source>
</evidence>
<dbReference type="InterPro" id="IPR025761">
    <property type="entry name" value="FFD_box"/>
</dbReference>
<dbReference type="GO" id="GO:0033962">
    <property type="term" value="P:P-body assembly"/>
    <property type="evidence" value="ECO:0007669"/>
    <property type="project" value="TreeGrafter"/>
</dbReference>
<evidence type="ECO:0000259" key="8">
    <source>
        <dbReference type="PROSITE" id="PS52002"/>
    </source>
</evidence>
<comment type="similarity">
    <text evidence="2">Belongs to the LSM14 family.</text>
</comment>
<comment type="subcellular location">
    <subcellularLocation>
        <location evidence="1">Cytoplasm</location>
        <location evidence="1">Cytoplasmic ribonucleoprotein granule</location>
    </subcellularLocation>
</comment>
<dbReference type="Gene3D" id="2.30.30.100">
    <property type="match status" value="1"/>
</dbReference>
<accession>A0A2I3HQK1</accession>
<dbReference type="OMA" id="INSCYYD"/>
<evidence type="ECO:0000256" key="3">
    <source>
        <dbReference type="ARBA" id="ARBA00022490"/>
    </source>
</evidence>
<feature type="domain" description="Sm" evidence="8">
    <location>
        <begin position="1"/>
        <end position="81"/>
    </location>
</feature>
<evidence type="ECO:0000313" key="9">
    <source>
        <dbReference type="Ensembl" id="ENSNLEP00000045817.1"/>
    </source>
</evidence>
<feature type="compositionally biased region" description="Basic and acidic residues" evidence="6">
    <location>
        <begin position="232"/>
        <end position="281"/>
    </location>
</feature>
<dbReference type="GO" id="GO:0000932">
    <property type="term" value="C:P-body"/>
    <property type="evidence" value="ECO:0007669"/>
    <property type="project" value="TreeGrafter"/>
</dbReference>
<dbReference type="Pfam" id="PF12701">
    <property type="entry name" value="LSM14"/>
    <property type="match status" value="1"/>
</dbReference>
<evidence type="ECO:0000256" key="2">
    <source>
        <dbReference type="ARBA" id="ARBA00010415"/>
    </source>
</evidence>
<feature type="compositionally biased region" description="Polar residues" evidence="6">
    <location>
        <begin position="194"/>
        <end position="203"/>
    </location>
</feature>
<evidence type="ECO:0000259" key="7">
    <source>
        <dbReference type="PROSITE" id="PS51513"/>
    </source>
</evidence>
<dbReference type="AlphaFoldDB" id="A0A2I3HQK1"/>
<evidence type="ECO:0000256" key="1">
    <source>
        <dbReference type="ARBA" id="ARBA00004331"/>
    </source>
</evidence>
<keyword evidence="4" id="KW-0687">Ribonucleoprotein</keyword>
<reference evidence="9 10" key="1">
    <citation type="submission" date="2012-10" db="EMBL/GenBank/DDBJ databases">
        <authorList>
            <consortium name="Gibbon Genome Sequencing Consortium"/>
        </authorList>
    </citation>
    <scope>NUCLEOTIDE SEQUENCE [LARGE SCALE GENOMIC DNA]</scope>
</reference>
<dbReference type="GO" id="GO:0003729">
    <property type="term" value="F:mRNA binding"/>
    <property type="evidence" value="ECO:0007669"/>
    <property type="project" value="TreeGrafter"/>
</dbReference>
<dbReference type="STRING" id="61853.ENSNLEP00000045817"/>
<dbReference type="PANTHER" id="PTHR13586">
    <property type="entry name" value="SCD6 PROTEIN-RELATED"/>
    <property type="match status" value="1"/>
</dbReference>
<proteinExistence type="inferred from homology"/>
<feature type="domain" description="FFD box profile" evidence="7">
    <location>
        <begin position="300"/>
        <end position="316"/>
    </location>
</feature>